<reference evidence="1 2" key="1">
    <citation type="submission" date="2023-07" db="EMBL/GenBank/DDBJ databases">
        <title>Comparative genomics of wheat-associated soil bacteria to identify genetic determinants of phenazine resistance.</title>
        <authorList>
            <person name="Mouncey N."/>
        </authorList>
    </citation>
    <scope>NUCLEOTIDE SEQUENCE [LARGE SCALE GENOMIC DNA]</scope>
    <source>
        <strain evidence="1 2">W1I3</strain>
    </source>
</reference>
<protein>
    <recommendedName>
        <fullName evidence="3">XRE family transcriptional regulator</fullName>
    </recommendedName>
</protein>
<gene>
    <name evidence="1" type="ORF">QFZ36_004204</name>
</gene>
<dbReference type="Gene3D" id="1.10.260.40">
    <property type="entry name" value="lambda repressor-like DNA-binding domains"/>
    <property type="match status" value="1"/>
</dbReference>
<organism evidence="1 2">
    <name type="scientific">Pseudarthrobacter siccitolerans</name>
    <dbReference type="NCBI Taxonomy" id="861266"/>
    <lineage>
        <taxon>Bacteria</taxon>
        <taxon>Bacillati</taxon>
        <taxon>Actinomycetota</taxon>
        <taxon>Actinomycetes</taxon>
        <taxon>Micrococcales</taxon>
        <taxon>Micrococcaceae</taxon>
        <taxon>Pseudarthrobacter</taxon>
    </lineage>
</organism>
<dbReference type="InterPro" id="IPR010982">
    <property type="entry name" value="Lambda_DNA-bd_dom_sf"/>
</dbReference>
<accession>A0ABU0PRJ0</accession>
<dbReference type="EMBL" id="JAUSXB010000002">
    <property type="protein sequence ID" value="MDQ0676578.1"/>
    <property type="molecule type" value="Genomic_DNA"/>
</dbReference>
<name>A0ABU0PRJ0_9MICC</name>
<dbReference type="RefSeq" id="WP_306639339.1">
    <property type="nucleotide sequence ID" value="NZ_JAUSXB010000002.1"/>
</dbReference>
<comment type="caution">
    <text evidence="1">The sequence shown here is derived from an EMBL/GenBank/DDBJ whole genome shotgun (WGS) entry which is preliminary data.</text>
</comment>
<evidence type="ECO:0008006" key="3">
    <source>
        <dbReference type="Google" id="ProtNLM"/>
    </source>
</evidence>
<evidence type="ECO:0000313" key="1">
    <source>
        <dbReference type="EMBL" id="MDQ0676578.1"/>
    </source>
</evidence>
<evidence type="ECO:0000313" key="2">
    <source>
        <dbReference type="Proteomes" id="UP001236806"/>
    </source>
</evidence>
<sequence>MTEGTNPVDSRTDREVLASKLQLLLDIVHAKDADTFTYEEIRAGLAEQGFNLTKTRWHRLLAGSPDNRWDPELLKALAYFFDVDPDYLLQRSGPVPERVEAELRLIEALRISEVEHFAARVLGEVNIEAVRAVTKALRNLPTRTQDEGTTAN</sequence>
<keyword evidence="2" id="KW-1185">Reference proteome</keyword>
<dbReference type="Proteomes" id="UP001236806">
    <property type="component" value="Unassembled WGS sequence"/>
</dbReference>
<proteinExistence type="predicted"/>